<dbReference type="GO" id="GO:0005092">
    <property type="term" value="F:GDP-dissociation inhibitor activity"/>
    <property type="evidence" value="ECO:0007669"/>
    <property type="project" value="TreeGrafter"/>
</dbReference>
<dbReference type="InterPro" id="IPR016024">
    <property type="entry name" value="ARM-type_fold"/>
</dbReference>
<feature type="region of interest" description="Disordered" evidence="7">
    <location>
        <begin position="288"/>
        <end position="315"/>
    </location>
</feature>
<dbReference type="SMART" id="SM00653">
    <property type="entry name" value="eIF2B_5"/>
    <property type="match status" value="1"/>
</dbReference>
<proteinExistence type="inferred from homology"/>
<dbReference type="Gene3D" id="2.20.25.350">
    <property type="match status" value="1"/>
</dbReference>
<feature type="compositionally biased region" description="Low complexity" evidence="7">
    <location>
        <begin position="253"/>
        <end position="272"/>
    </location>
</feature>
<evidence type="ECO:0000256" key="3">
    <source>
        <dbReference type="ARBA" id="ARBA00022741"/>
    </source>
</evidence>
<keyword evidence="2" id="KW-0396">Initiation factor</keyword>
<dbReference type="AlphaFoldDB" id="A0A7S0SV28"/>
<dbReference type="GO" id="GO:0003743">
    <property type="term" value="F:translation initiation factor activity"/>
    <property type="evidence" value="ECO:0007669"/>
    <property type="project" value="UniProtKB-KW"/>
</dbReference>
<dbReference type="InterPro" id="IPR016190">
    <property type="entry name" value="Transl_init_fac_IF2/IF5_Zn-bd"/>
</dbReference>
<keyword evidence="5" id="KW-0342">GTP-binding</keyword>
<feature type="compositionally biased region" description="Basic residues" evidence="7">
    <location>
        <begin position="200"/>
        <end position="213"/>
    </location>
</feature>
<evidence type="ECO:0000256" key="7">
    <source>
        <dbReference type="SAM" id="MobiDB-lite"/>
    </source>
</evidence>
<organism evidence="9">
    <name type="scientific">Mantoniella antarctica</name>
    <dbReference type="NCBI Taxonomy" id="81844"/>
    <lineage>
        <taxon>Eukaryota</taxon>
        <taxon>Viridiplantae</taxon>
        <taxon>Chlorophyta</taxon>
        <taxon>Mamiellophyceae</taxon>
        <taxon>Mamiellales</taxon>
        <taxon>Mamiellaceae</taxon>
        <taxon>Mantoniella</taxon>
    </lineage>
</organism>
<accession>A0A7S0SV28</accession>
<dbReference type="GO" id="GO:0005829">
    <property type="term" value="C:cytosol"/>
    <property type="evidence" value="ECO:0007669"/>
    <property type="project" value="TreeGrafter"/>
</dbReference>
<dbReference type="SUPFAM" id="SSF75689">
    <property type="entry name" value="Zinc-binding domain of translation initiation factor 2 beta"/>
    <property type="match status" value="1"/>
</dbReference>
<keyword evidence="4" id="KW-0648">Protein biosynthesis</keyword>
<dbReference type="InterPro" id="IPR003307">
    <property type="entry name" value="W2_domain"/>
</dbReference>
<dbReference type="FunFam" id="2.20.25.350:FF:000001">
    <property type="entry name" value="Eukaryotic translation initiation factor 5"/>
    <property type="match status" value="1"/>
</dbReference>
<evidence type="ECO:0000256" key="5">
    <source>
        <dbReference type="ARBA" id="ARBA00023134"/>
    </source>
</evidence>
<comment type="function">
    <text evidence="6">Catalyzes the hydrolysis of GTP bound to the 40S ribosomal initiation complex (40S.mRNA.Met-tRNA[F].eIF-2.GTP) with the subsequent joining of a 60S ribosomal subunit resulting in the release of eIF-2 and the guanine nucleotide. The subsequent joining of a 60S ribosomal subunit results in the formation of a functional 80S initiation complex (80S.mRNA.Met-tRNA[F]).</text>
</comment>
<name>A0A7S0SV28_9CHLO</name>
<dbReference type="SMART" id="SM00515">
    <property type="entry name" value="eIF5C"/>
    <property type="match status" value="1"/>
</dbReference>
<evidence type="ECO:0000313" key="9">
    <source>
        <dbReference type="EMBL" id="CAD8716076.1"/>
    </source>
</evidence>
<gene>
    <name evidence="9" type="ORF">MANT1106_LOCUS17088</name>
</gene>
<keyword evidence="3" id="KW-0547">Nucleotide-binding</keyword>
<protein>
    <recommendedName>
        <fullName evidence="8">W2 domain-containing protein</fullName>
    </recommendedName>
</protein>
<feature type="region of interest" description="Disordered" evidence="7">
    <location>
        <begin position="143"/>
        <end position="272"/>
    </location>
</feature>
<reference evidence="9" key="1">
    <citation type="submission" date="2021-01" db="EMBL/GenBank/DDBJ databases">
        <authorList>
            <person name="Corre E."/>
            <person name="Pelletier E."/>
            <person name="Niang G."/>
            <person name="Scheremetjew M."/>
            <person name="Finn R."/>
            <person name="Kale V."/>
            <person name="Holt S."/>
            <person name="Cochrane G."/>
            <person name="Meng A."/>
            <person name="Brown T."/>
            <person name="Cohen L."/>
        </authorList>
    </citation>
    <scope>NUCLEOTIDE SEQUENCE</scope>
    <source>
        <strain evidence="9">SL-175</strain>
    </source>
</reference>
<dbReference type="GO" id="GO:0001732">
    <property type="term" value="P:formation of cytoplasmic translation initiation complex"/>
    <property type="evidence" value="ECO:0007669"/>
    <property type="project" value="TreeGrafter"/>
</dbReference>
<dbReference type="InterPro" id="IPR016189">
    <property type="entry name" value="Transl_init_fac_IF2/IF5_N"/>
</dbReference>
<feature type="compositionally biased region" description="Basic and acidic residues" evidence="7">
    <location>
        <begin position="146"/>
        <end position="180"/>
    </location>
</feature>
<evidence type="ECO:0000259" key="8">
    <source>
        <dbReference type="PROSITE" id="PS51363"/>
    </source>
</evidence>
<dbReference type="Gene3D" id="3.30.30.170">
    <property type="match status" value="1"/>
</dbReference>
<dbReference type="CDD" id="cd11561">
    <property type="entry name" value="W2_eIF5"/>
    <property type="match status" value="1"/>
</dbReference>
<sequence>MAVNIGASNAGDQFYRYKMPPIVSKIEGRGNGIKTNVVNMVDVAKALARPASYTTKYFGCELGAQTKFEEKSGLAIVNGAHDAPKLAQMLEGFIKRFVQCFSCGNPETVVNISKKETIHLKCKACGAVSDVDMRHKLCTFMVKNPPENKKSDKKDKNLRRAEKEREEEGDALDKAADEEKKRRKEEKKKAKEEGVAGGGKKSKKEKKEKKDKKGKKDDDDDAGSKGGSAGGRDSGSDPEPDSDDDAADGTVWATDTSATAQAARAAEQLTDASASMVDVADELEKKATLNADTAGSEPGSGSGSGSESEEEEDERIAKLRAYVAKHDAAETAVYLVGPKLGVDKPELGIHFLVEALFDEEQPMAPQIKAKLAFLAAACGADPSLQMALLCAVELYVTETATAEFKKLPEVLKELYDGDVAEEEVMLKWAADLRAAKKFGVDAKTGEAVRKQADPFIQWLQESEEESD</sequence>
<feature type="compositionally biased region" description="Gly residues" evidence="7">
    <location>
        <begin position="224"/>
        <end position="233"/>
    </location>
</feature>
<evidence type="ECO:0000256" key="2">
    <source>
        <dbReference type="ARBA" id="ARBA00022540"/>
    </source>
</evidence>
<evidence type="ECO:0000256" key="4">
    <source>
        <dbReference type="ARBA" id="ARBA00022917"/>
    </source>
</evidence>
<dbReference type="SUPFAM" id="SSF48371">
    <property type="entry name" value="ARM repeat"/>
    <property type="match status" value="1"/>
</dbReference>
<feature type="domain" description="W2" evidence="8">
    <location>
        <begin position="302"/>
        <end position="467"/>
    </location>
</feature>
<dbReference type="GO" id="GO:0005525">
    <property type="term" value="F:GTP binding"/>
    <property type="evidence" value="ECO:0007669"/>
    <property type="project" value="UniProtKB-KW"/>
</dbReference>
<evidence type="ECO:0000256" key="6">
    <source>
        <dbReference type="ARBA" id="ARBA00025032"/>
    </source>
</evidence>
<feature type="compositionally biased region" description="Acidic residues" evidence="7">
    <location>
        <begin position="236"/>
        <end position="247"/>
    </location>
</feature>
<dbReference type="Gene3D" id="1.25.40.180">
    <property type="match status" value="1"/>
</dbReference>
<dbReference type="InterPro" id="IPR002735">
    <property type="entry name" value="Transl_init_fac_IF2/IF5_dom"/>
</dbReference>
<dbReference type="Pfam" id="PF01873">
    <property type="entry name" value="eIF-5_eIF-2B"/>
    <property type="match status" value="1"/>
</dbReference>
<dbReference type="Pfam" id="PF02020">
    <property type="entry name" value="W2"/>
    <property type="match status" value="1"/>
</dbReference>
<comment type="similarity">
    <text evidence="1">Belongs to the eIF-2-beta/eIF-5 family.</text>
</comment>
<dbReference type="InterPro" id="IPR045196">
    <property type="entry name" value="IF2/IF5"/>
</dbReference>
<dbReference type="SUPFAM" id="SSF100966">
    <property type="entry name" value="Translation initiation factor 2 beta, aIF2beta, N-terminal domain"/>
    <property type="match status" value="1"/>
</dbReference>
<dbReference type="PROSITE" id="PS51363">
    <property type="entry name" value="W2"/>
    <property type="match status" value="1"/>
</dbReference>
<evidence type="ECO:0000256" key="1">
    <source>
        <dbReference type="ARBA" id="ARBA00010397"/>
    </source>
</evidence>
<dbReference type="FunFam" id="3.30.30.170:FF:000002">
    <property type="entry name" value="Eukaryotic translation initiation factor 5"/>
    <property type="match status" value="1"/>
</dbReference>
<dbReference type="EMBL" id="HBFC01028610">
    <property type="protein sequence ID" value="CAD8716076.1"/>
    <property type="molecule type" value="Transcribed_RNA"/>
</dbReference>
<dbReference type="GO" id="GO:0071074">
    <property type="term" value="F:eukaryotic initiation factor eIF2 binding"/>
    <property type="evidence" value="ECO:0007669"/>
    <property type="project" value="TreeGrafter"/>
</dbReference>
<dbReference type="PANTHER" id="PTHR23001:SF7">
    <property type="entry name" value="EUKARYOTIC TRANSLATION INITIATION FACTOR 5"/>
    <property type="match status" value="1"/>
</dbReference>
<dbReference type="PANTHER" id="PTHR23001">
    <property type="entry name" value="EUKARYOTIC TRANSLATION INITIATION FACTOR"/>
    <property type="match status" value="1"/>
</dbReference>